<name>A0ABN7X019_GIGMA</name>
<feature type="non-terminal residue" evidence="1">
    <location>
        <position position="341"/>
    </location>
</feature>
<dbReference type="Proteomes" id="UP000789901">
    <property type="component" value="Unassembled WGS sequence"/>
</dbReference>
<evidence type="ECO:0000313" key="1">
    <source>
        <dbReference type="EMBL" id="CAG8844794.1"/>
    </source>
</evidence>
<gene>
    <name evidence="1" type="ORF">GMARGA_LOCUS37300</name>
</gene>
<feature type="non-terminal residue" evidence="1">
    <location>
        <position position="1"/>
    </location>
</feature>
<evidence type="ECO:0000313" key="2">
    <source>
        <dbReference type="Proteomes" id="UP000789901"/>
    </source>
</evidence>
<reference evidence="1 2" key="1">
    <citation type="submission" date="2021-06" db="EMBL/GenBank/DDBJ databases">
        <authorList>
            <person name="Kallberg Y."/>
            <person name="Tangrot J."/>
            <person name="Rosling A."/>
        </authorList>
    </citation>
    <scope>NUCLEOTIDE SEQUENCE [LARGE SCALE GENOMIC DNA]</scope>
    <source>
        <strain evidence="1 2">120-4 pot B 10/14</strain>
    </source>
</reference>
<sequence>TEFNKPTISCTSIVLRTPATMKRVIQQGHTKEYSLYDMENSFWSLPKLNVYQVCLPDHMHHLDLGLYNHQVIFTHDLLREWCGSSGITEFDNRLTNIPRFPGLKLFKKGLGNIKRFTAAEFRAMMQQLVFVVDGIIRKLHKKNYTIYQAINIDKQLVQRQNIIKYLHQLKEPMTKSKKQMQHALIGNSGTFNLLEFDEFVNSYKRLHQLAPEALDGFYHLISALDEFFNSLHDILRIDNMEIFITWYNSAISSKMSQYNTYDGTCFAKVLMVCSVRTLALENSFELALVRWYDFKHLNRLYKYECPWITLTNIYSFIPVDSLIELVHIVPCFNSENEYFAN</sequence>
<comment type="caution">
    <text evidence="1">The sequence shown here is derived from an EMBL/GenBank/DDBJ whole genome shotgun (WGS) entry which is preliminary data.</text>
</comment>
<keyword evidence="2" id="KW-1185">Reference proteome</keyword>
<dbReference type="EMBL" id="CAJVQB010077118">
    <property type="protein sequence ID" value="CAG8844794.1"/>
    <property type="molecule type" value="Genomic_DNA"/>
</dbReference>
<accession>A0ABN7X019</accession>
<proteinExistence type="predicted"/>
<organism evidence="1 2">
    <name type="scientific">Gigaspora margarita</name>
    <dbReference type="NCBI Taxonomy" id="4874"/>
    <lineage>
        <taxon>Eukaryota</taxon>
        <taxon>Fungi</taxon>
        <taxon>Fungi incertae sedis</taxon>
        <taxon>Mucoromycota</taxon>
        <taxon>Glomeromycotina</taxon>
        <taxon>Glomeromycetes</taxon>
        <taxon>Diversisporales</taxon>
        <taxon>Gigasporaceae</taxon>
        <taxon>Gigaspora</taxon>
    </lineage>
</organism>
<protein>
    <submittedName>
        <fullName evidence="1">34070_t:CDS:1</fullName>
    </submittedName>
</protein>